<dbReference type="InterPro" id="IPR049940">
    <property type="entry name" value="GluQ/Sye"/>
</dbReference>
<dbReference type="FunFam" id="3.40.50.620:FF:000045">
    <property type="entry name" value="Glutamate--tRNA ligase, mitochondrial"/>
    <property type="match status" value="1"/>
</dbReference>
<comment type="similarity">
    <text evidence="2">Belongs to the class-I aminoacyl-tRNA synthetase family. Glutamate--tRNA ligase type 1 subfamily.</text>
</comment>
<dbReference type="PANTHER" id="PTHR43311">
    <property type="entry name" value="GLUTAMATE--TRNA LIGASE"/>
    <property type="match status" value="1"/>
</dbReference>
<reference evidence="14 15" key="1">
    <citation type="journal article" date="2012" name="Science">
        <title>The Paleozoic origin of enzymatic lignin decomposition reconstructed from 31 fungal genomes.</title>
        <authorList>
            <person name="Floudas D."/>
            <person name="Binder M."/>
            <person name="Riley R."/>
            <person name="Barry K."/>
            <person name="Blanchette R.A."/>
            <person name="Henrissat B."/>
            <person name="Martinez A.T."/>
            <person name="Otillar R."/>
            <person name="Spatafora J.W."/>
            <person name="Yadav J.S."/>
            <person name="Aerts A."/>
            <person name="Benoit I."/>
            <person name="Boyd A."/>
            <person name="Carlson A."/>
            <person name="Copeland A."/>
            <person name="Coutinho P.M."/>
            <person name="de Vries R.P."/>
            <person name="Ferreira P."/>
            <person name="Findley K."/>
            <person name="Foster B."/>
            <person name="Gaskell J."/>
            <person name="Glotzer D."/>
            <person name="Gorecki P."/>
            <person name="Heitman J."/>
            <person name="Hesse C."/>
            <person name="Hori C."/>
            <person name="Igarashi K."/>
            <person name="Jurgens J.A."/>
            <person name="Kallen N."/>
            <person name="Kersten P."/>
            <person name="Kohler A."/>
            <person name="Kuees U."/>
            <person name="Kumar T.K.A."/>
            <person name="Kuo A."/>
            <person name="LaButti K."/>
            <person name="Larrondo L.F."/>
            <person name="Lindquist E."/>
            <person name="Ling A."/>
            <person name="Lombard V."/>
            <person name="Lucas S."/>
            <person name="Lundell T."/>
            <person name="Martin R."/>
            <person name="McLaughlin D.J."/>
            <person name="Morgenstern I."/>
            <person name="Morin E."/>
            <person name="Murat C."/>
            <person name="Nagy L.G."/>
            <person name="Nolan M."/>
            <person name="Ohm R.A."/>
            <person name="Patyshakuliyeva A."/>
            <person name="Rokas A."/>
            <person name="Ruiz-Duenas F.J."/>
            <person name="Sabat G."/>
            <person name="Salamov A."/>
            <person name="Samejima M."/>
            <person name="Schmutz J."/>
            <person name="Slot J.C."/>
            <person name="St John F."/>
            <person name="Stenlid J."/>
            <person name="Sun H."/>
            <person name="Sun S."/>
            <person name="Syed K."/>
            <person name="Tsang A."/>
            <person name="Wiebenga A."/>
            <person name="Young D."/>
            <person name="Pisabarro A."/>
            <person name="Eastwood D.C."/>
            <person name="Martin F."/>
            <person name="Cullen D."/>
            <person name="Grigoriev I.V."/>
            <person name="Hibbett D.S."/>
        </authorList>
    </citation>
    <scope>NUCLEOTIDE SEQUENCE</scope>
    <source>
        <strain evidence="15">FP-58527</strain>
    </source>
</reference>
<dbReference type="GO" id="GO:0005739">
    <property type="term" value="C:mitochondrion"/>
    <property type="evidence" value="ECO:0007669"/>
    <property type="project" value="UniProtKB-SubCell"/>
</dbReference>
<dbReference type="HOGENOM" id="CLU_015768_6_3_1"/>
<dbReference type="GO" id="GO:0000049">
    <property type="term" value="F:tRNA binding"/>
    <property type="evidence" value="ECO:0007669"/>
    <property type="project" value="InterPro"/>
</dbReference>
<evidence type="ECO:0000313" key="15">
    <source>
        <dbReference type="Proteomes" id="UP000015241"/>
    </source>
</evidence>
<organism evidence="14 15">
    <name type="scientific">Fomitopsis schrenkii</name>
    <name type="common">Brown rot fungus</name>
    <dbReference type="NCBI Taxonomy" id="2126942"/>
    <lineage>
        <taxon>Eukaryota</taxon>
        <taxon>Fungi</taxon>
        <taxon>Dikarya</taxon>
        <taxon>Basidiomycota</taxon>
        <taxon>Agaricomycotina</taxon>
        <taxon>Agaricomycetes</taxon>
        <taxon>Polyporales</taxon>
        <taxon>Fomitopsis</taxon>
    </lineage>
</organism>
<evidence type="ECO:0000313" key="14">
    <source>
        <dbReference type="EMBL" id="EPS99647.1"/>
    </source>
</evidence>
<dbReference type="SUPFAM" id="SSF48163">
    <property type="entry name" value="An anticodon-binding domain of class I aminoacyl-tRNA synthetases"/>
    <property type="match status" value="1"/>
</dbReference>
<protein>
    <recommendedName>
        <fullName evidence="10">Glutamate--tRNA ligase, mitochondrial</fullName>
        <ecNumber evidence="3">6.1.1.17</ecNumber>
    </recommendedName>
    <alternativeName>
        <fullName evidence="9">Glutamyl-tRNA synthetase</fullName>
    </alternativeName>
</protein>
<accession>S8E4G9</accession>
<dbReference type="InterPro" id="IPR008925">
    <property type="entry name" value="aa_tRNA-synth_I_cd-bd_sf"/>
</dbReference>
<evidence type="ECO:0000259" key="12">
    <source>
        <dbReference type="Pfam" id="PF00749"/>
    </source>
</evidence>
<dbReference type="InterPro" id="IPR001412">
    <property type="entry name" value="aa-tRNA-synth_I_CS"/>
</dbReference>
<dbReference type="HAMAP" id="MF_00022">
    <property type="entry name" value="Glu_tRNA_synth_type1"/>
    <property type="match status" value="1"/>
</dbReference>
<dbReference type="InterPro" id="IPR000924">
    <property type="entry name" value="Glu/Gln-tRNA-synth"/>
</dbReference>
<keyword evidence="4 11" id="KW-0436">Ligase</keyword>
<dbReference type="eggNOG" id="KOG1149">
    <property type="taxonomic scope" value="Eukaryota"/>
</dbReference>
<dbReference type="GO" id="GO:0008270">
    <property type="term" value="F:zinc ion binding"/>
    <property type="evidence" value="ECO:0007669"/>
    <property type="project" value="InterPro"/>
</dbReference>
<evidence type="ECO:0000256" key="8">
    <source>
        <dbReference type="ARBA" id="ARBA00023146"/>
    </source>
</evidence>
<keyword evidence="8 11" id="KW-0030">Aminoacyl-tRNA synthetase</keyword>
<name>S8E4G9_FOMSC</name>
<dbReference type="Gene3D" id="1.10.10.350">
    <property type="match status" value="1"/>
</dbReference>
<dbReference type="InterPro" id="IPR004527">
    <property type="entry name" value="Glu-tRNA-ligase_bac/mito"/>
</dbReference>
<dbReference type="PANTHER" id="PTHR43311:SF2">
    <property type="entry name" value="GLUTAMATE--TRNA LIGASE, MITOCHONDRIAL-RELATED"/>
    <property type="match status" value="1"/>
</dbReference>
<dbReference type="GO" id="GO:0004818">
    <property type="term" value="F:glutamate-tRNA ligase activity"/>
    <property type="evidence" value="ECO:0007669"/>
    <property type="project" value="UniProtKB-EC"/>
</dbReference>
<dbReference type="STRING" id="743788.S8E4G9"/>
<dbReference type="GO" id="GO:0006424">
    <property type="term" value="P:glutamyl-tRNA aminoacylation"/>
    <property type="evidence" value="ECO:0007669"/>
    <property type="project" value="InterPro"/>
</dbReference>
<dbReference type="InterPro" id="IPR020058">
    <property type="entry name" value="Glu/Gln-tRNA-synth_Ib_cat-dom"/>
</dbReference>
<dbReference type="PROSITE" id="PS00178">
    <property type="entry name" value="AA_TRNA_LIGASE_I"/>
    <property type="match status" value="1"/>
</dbReference>
<dbReference type="InterPro" id="IPR033910">
    <property type="entry name" value="GluRS_core"/>
</dbReference>
<evidence type="ECO:0000256" key="6">
    <source>
        <dbReference type="ARBA" id="ARBA00022840"/>
    </source>
</evidence>
<dbReference type="EMBL" id="KE504155">
    <property type="protein sequence ID" value="EPS99647.1"/>
    <property type="molecule type" value="Genomic_DNA"/>
</dbReference>
<evidence type="ECO:0000256" key="1">
    <source>
        <dbReference type="ARBA" id="ARBA00004173"/>
    </source>
</evidence>
<evidence type="ECO:0000256" key="10">
    <source>
        <dbReference type="ARBA" id="ARBA00072917"/>
    </source>
</evidence>
<sequence>MVLLRFAPSPTGALHLGGLRTALYNYLYARKHGGKWILRIEDTDATRAVPGAVDGIREALEWAGLDYDFGPGESGPHAPYYQSERLDLYRHYADKLLETGHAYRCFCSPDTLTAKREKLARSGSNSTYDKACLNLTEEEVARRVRAGEKSVIRLNDGRLPDRPSPSDLIFKHLRDAHASLPTDPVLLKSDLFPTYHLASVVDDHEMGITHVLRGEEWLPSLPLHLDLYACLGLTPPHFAHLPLLLNADGTKMSKRKGDVQVMDYMRRGWEPDAILNWLALAGWGVSHDTDPTQVTSAAKKQAPDSTTMMTLEDMIREFDLALLTHRRSVLDPLKLEYLNKHHIMQKMNTLNDLHGLADRLHTPIKEAYPQSAHTDVPYIADALLVMQSRLVRLSDFPIQGSYLFVEPDYSTAEARRMSKSLSLAAYGKVLLSLRKSLAKIEHTWSETNISDVVHAEMKQSGLKAKQYMTMLRHAITGVEAGPGVVAIMRILCYERTVERLTKAEQLVGRPLET</sequence>
<dbReference type="EC" id="6.1.1.17" evidence="3"/>
<evidence type="ECO:0000256" key="4">
    <source>
        <dbReference type="ARBA" id="ARBA00022598"/>
    </source>
</evidence>
<keyword evidence="5 11" id="KW-0547">Nucleotide-binding</keyword>
<proteinExistence type="inferred from homology"/>
<dbReference type="NCBIfam" id="TIGR00464">
    <property type="entry name" value="gltX_bact"/>
    <property type="match status" value="1"/>
</dbReference>
<evidence type="ECO:0000256" key="5">
    <source>
        <dbReference type="ARBA" id="ARBA00022741"/>
    </source>
</evidence>
<dbReference type="FunCoup" id="S8E4G9">
    <property type="interactions" value="406"/>
</dbReference>
<evidence type="ECO:0000256" key="11">
    <source>
        <dbReference type="RuleBase" id="RU363037"/>
    </source>
</evidence>
<dbReference type="AlphaFoldDB" id="S8E4G9"/>
<dbReference type="Proteomes" id="UP000015241">
    <property type="component" value="Unassembled WGS sequence"/>
</dbReference>
<dbReference type="InterPro" id="IPR045462">
    <property type="entry name" value="aa-tRNA-synth_I_cd-bd"/>
</dbReference>
<dbReference type="Pfam" id="PF00749">
    <property type="entry name" value="tRNA-synt_1c"/>
    <property type="match status" value="1"/>
</dbReference>
<keyword evidence="6 11" id="KW-0067">ATP-binding</keyword>
<dbReference type="SUPFAM" id="SSF52374">
    <property type="entry name" value="Nucleotidylyl transferase"/>
    <property type="match status" value="1"/>
</dbReference>
<dbReference type="Pfam" id="PF19269">
    <property type="entry name" value="Anticodon_2"/>
    <property type="match status" value="1"/>
</dbReference>
<feature type="domain" description="Aminoacyl-tRNA synthetase class I anticodon-binding" evidence="13">
    <location>
        <begin position="372"/>
        <end position="503"/>
    </location>
</feature>
<evidence type="ECO:0000259" key="13">
    <source>
        <dbReference type="Pfam" id="PF19269"/>
    </source>
</evidence>
<gene>
    <name evidence="14" type="ORF">FOMPIDRAFT_1163854</name>
</gene>
<keyword evidence="7 11" id="KW-0648">Protein biosynthesis</keyword>
<comment type="subcellular location">
    <subcellularLocation>
        <location evidence="1">Mitochondrion</location>
    </subcellularLocation>
</comment>
<evidence type="ECO:0000256" key="7">
    <source>
        <dbReference type="ARBA" id="ARBA00022917"/>
    </source>
</evidence>
<evidence type="ECO:0000256" key="2">
    <source>
        <dbReference type="ARBA" id="ARBA00007894"/>
    </source>
</evidence>
<dbReference type="OrthoDB" id="428822at2759"/>
<dbReference type="GO" id="GO:0005524">
    <property type="term" value="F:ATP binding"/>
    <property type="evidence" value="ECO:0007669"/>
    <property type="project" value="UniProtKB-KW"/>
</dbReference>
<feature type="domain" description="Glutamyl/glutaminyl-tRNA synthetase class Ib catalytic" evidence="12">
    <location>
        <begin position="2"/>
        <end position="291"/>
    </location>
</feature>
<dbReference type="InParanoid" id="S8E4G9"/>
<dbReference type="InterPro" id="IPR020751">
    <property type="entry name" value="aa-tRNA-synth_I_codon-bd_sub2"/>
</dbReference>
<evidence type="ECO:0000256" key="9">
    <source>
        <dbReference type="ARBA" id="ARBA00030865"/>
    </source>
</evidence>
<dbReference type="PRINTS" id="PR00987">
    <property type="entry name" value="TRNASYNTHGLU"/>
</dbReference>
<dbReference type="CDD" id="cd00808">
    <property type="entry name" value="GluRS_core"/>
    <property type="match status" value="1"/>
</dbReference>
<dbReference type="Gene3D" id="3.40.50.620">
    <property type="entry name" value="HUPs"/>
    <property type="match status" value="1"/>
</dbReference>
<keyword evidence="15" id="KW-1185">Reference proteome</keyword>
<dbReference type="InterPro" id="IPR014729">
    <property type="entry name" value="Rossmann-like_a/b/a_fold"/>
</dbReference>
<evidence type="ECO:0000256" key="3">
    <source>
        <dbReference type="ARBA" id="ARBA00012835"/>
    </source>
</evidence>